<evidence type="ECO:0000256" key="9">
    <source>
        <dbReference type="ARBA" id="ARBA00023014"/>
    </source>
</evidence>
<keyword evidence="13" id="KW-1185">Reference proteome</keyword>
<name>A0A9X1MIR4_9BACT</name>
<reference evidence="12" key="1">
    <citation type="submission" date="2021-11" db="EMBL/GenBank/DDBJ databases">
        <title>Genome sequence.</title>
        <authorList>
            <person name="Sun Q."/>
        </authorList>
    </citation>
    <scope>NUCLEOTIDE SEQUENCE</scope>
    <source>
        <strain evidence="12">JC732</strain>
    </source>
</reference>
<dbReference type="PIRSF" id="PIRSF000144">
    <property type="entry name" value="CbbBc"/>
    <property type="match status" value="1"/>
</dbReference>
<evidence type="ECO:0000259" key="11">
    <source>
        <dbReference type="PROSITE" id="PS51669"/>
    </source>
</evidence>
<dbReference type="InterPro" id="IPR006963">
    <property type="entry name" value="Mopterin_OxRdtase_4Fe-4S_dom"/>
</dbReference>
<dbReference type="SUPFAM" id="SSF50692">
    <property type="entry name" value="ADC-like"/>
    <property type="match status" value="1"/>
</dbReference>
<dbReference type="EMBL" id="JAJKFT010000002">
    <property type="protein sequence ID" value="MCC9627047.1"/>
    <property type="molecule type" value="Genomic_DNA"/>
</dbReference>
<gene>
    <name evidence="12" type="ORF">LOC68_01385</name>
</gene>
<dbReference type="SUPFAM" id="SSF53706">
    <property type="entry name" value="Formate dehydrogenase/DMSO reductase, domains 1-3"/>
    <property type="match status" value="1"/>
</dbReference>
<comment type="similarity">
    <text evidence="3">Belongs to the prokaryotic molybdopterin-containing oxidoreductase family. NasA/NapA/NarB subfamily.</text>
</comment>
<dbReference type="InterPro" id="IPR027467">
    <property type="entry name" value="MopterinOxRdtase_cofactor_BS"/>
</dbReference>
<dbReference type="GO" id="GO:0046872">
    <property type="term" value="F:metal ion binding"/>
    <property type="evidence" value="ECO:0007669"/>
    <property type="project" value="UniProtKB-KW"/>
</dbReference>
<dbReference type="PROSITE" id="PS00551">
    <property type="entry name" value="MOLYBDOPTERIN_PROK_1"/>
    <property type="match status" value="1"/>
</dbReference>
<evidence type="ECO:0000256" key="4">
    <source>
        <dbReference type="ARBA" id="ARBA00022485"/>
    </source>
</evidence>
<comment type="cofactor">
    <cofactor evidence="2">
        <name>[4Fe-4S] cluster</name>
        <dbReference type="ChEBI" id="CHEBI:49883"/>
    </cofactor>
</comment>
<comment type="cofactor">
    <cofactor evidence="1">
        <name>Mo-bis(molybdopterin guanine dinucleotide)</name>
        <dbReference type="ChEBI" id="CHEBI:60539"/>
    </cofactor>
</comment>
<sequence>MSITTDNKLIAKSGPLKLVGDMILARDGHLTRELLLEPAKFGLGKTREAESPDATTTAVCGFCSTGCGLEIHLKEGRAVTLTPATDWPVNLGMACPKGWEALTVLNSPDRATRPLKKNANGKLEPTSWDDALKTFCDQLKGVQSRHGNDSVAFLSTGQIATEEMAFLGSLAKFGMGMLHGDGNTRQCMATAATAYKESFGFDAPPFSYADFEESDTLVFIGSNLCIAHPILWERVLRNPHKPEIIVIDPRLTETAQAATTHLQIQPKSDLTLLYTVANLLIQNDWIDRDFIAQHTNHFDEFAQHVAAYTLERAVERTGLPEQTIIDFAEKIHRGERVSFWWTMGVNQSHEGVRTAQAMINLALMTGNIGRPGTGANSVTGQCNAMGSRLFSNTTNLLGGHSFTNPADRQKVADILEIPVERIPTENSWAYDQIIEGIKEDKVKGLWVIATNPAHSWIHQNGLHEILQKLEFLVVQDMYTTTETAQLADLVLPAAGWGEKEGSFINSERRFGLHKKVSPAPGEALADFQIFRAIAGYWGCGDMFSKWTAPERVFETMQQLSQGQPCDISGIGGYQDLDDRRGVQWPFAAGETDIASERRLFADGQFFHADQKAKFRFEETRLPGETASEEYPFTLLTGRGTAAQWHTQTRTAKSGVLRKLYPNMLQVDLHPADAKELGIAPHEEIFVESKRGVIKAHANLTAAVQRGHVFMPMHWETVNQLTFAEFDPYSRQPSYKNAAVRLRRRQDG</sequence>
<dbReference type="Gene3D" id="3.40.50.740">
    <property type="match status" value="1"/>
</dbReference>
<keyword evidence="5" id="KW-0500">Molybdenum</keyword>
<comment type="caution">
    <text evidence="12">The sequence shown here is derived from an EMBL/GenBank/DDBJ whole genome shotgun (WGS) entry which is preliminary data.</text>
</comment>
<dbReference type="GO" id="GO:0016020">
    <property type="term" value="C:membrane"/>
    <property type="evidence" value="ECO:0007669"/>
    <property type="project" value="TreeGrafter"/>
</dbReference>
<dbReference type="SMART" id="SM00926">
    <property type="entry name" value="Molybdop_Fe4S4"/>
    <property type="match status" value="1"/>
</dbReference>
<evidence type="ECO:0000256" key="8">
    <source>
        <dbReference type="ARBA" id="ARBA00023004"/>
    </source>
</evidence>
<dbReference type="InterPro" id="IPR006656">
    <property type="entry name" value="Mopterin_OxRdtase"/>
</dbReference>
<dbReference type="Pfam" id="PF01568">
    <property type="entry name" value="Molydop_binding"/>
    <property type="match status" value="1"/>
</dbReference>
<dbReference type="GO" id="GO:0051539">
    <property type="term" value="F:4 iron, 4 sulfur cluster binding"/>
    <property type="evidence" value="ECO:0007669"/>
    <property type="project" value="UniProtKB-KW"/>
</dbReference>
<keyword evidence="4" id="KW-0004">4Fe-4S</keyword>
<dbReference type="GO" id="GO:0045333">
    <property type="term" value="P:cellular respiration"/>
    <property type="evidence" value="ECO:0007669"/>
    <property type="project" value="UniProtKB-ARBA"/>
</dbReference>
<dbReference type="InterPro" id="IPR006657">
    <property type="entry name" value="MoPterin_dinucl-bd_dom"/>
</dbReference>
<evidence type="ECO:0000313" key="13">
    <source>
        <dbReference type="Proteomes" id="UP001139103"/>
    </source>
</evidence>
<evidence type="ECO:0000256" key="5">
    <source>
        <dbReference type="ARBA" id="ARBA00022505"/>
    </source>
</evidence>
<dbReference type="Pfam" id="PF00384">
    <property type="entry name" value="Molybdopterin"/>
    <property type="match status" value="1"/>
</dbReference>
<dbReference type="Gene3D" id="3.40.228.10">
    <property type="entry name" value="Dimethylsulfoxide Reductase, domain 2"/>
    <property type="match status" value="1"/>
</dbReference>
<keyword evidence="6" id="KW-0479">Metal-binding</keyword>
<dbReference type="GO" id="GO:0016491">
    <property type="term" value="F:oxidoreductase activity"/>
    <property type="evidence" value="ECO:0007669"/>
    <property type="project" value="UniProtKB-KW"/>
</dbReference>
<keyword evidence="9" id="KW-0411">Iron-sulfur</keyword>
<accession>A0A9X1MIR4</accession>
<dbReference type="PANTHER" id="PTHR43105:SF10">
    <property type="entry name" value="NADH-QUINONE OXIDOREDUCTASE SUBUNIT G"/>
    <property type="match status" value="1"/>
</dbReference>
<evidence type="ECO:0000256" key="2">
    <source>
        <dbReference type="ARBA" id="ARBA00001966"/>
    </source>
</evidence>
<evidence type="ECO:0000256" key="7">
    <source>
        <dbReference type="ARBA" id="ARBA00023002"/>
    </source>
</evidence>
<evidence type="ECO:0000256" key="6">
    <source>
        <dbReference type="ARBA" id="ARBA00022723"/>
    </source>
</evidence>
<proteinExistence type="inferred from homology"/>
<protein>
    <submittedName>
        <fullName evidence="12">Nitrate reductase</fullName>
    </submittedName>
</protein>
<dbReference type="InterPro" id="IPR009010">
    <property type="entry name" value="Asp_de-COase-like_dom_sf"/>
</dbReference>
<dbReference type="AlphaFoldDB" id="A0A9X1MIR4"/>
<dbReference type="Proteomes" id="UP001139103">
    <property type="component" value="Unassembled WGS sequence"/>
</dbReference>
<dbReference type="CDD" id="cd02791">
    <property type="entry name" value="MopB_CT_Nitrate-R-NapA-like"/>
    <property type="match status" value="1"/>
</dbReference>
<dbReference type="PROSITE" id="PS51669">
    <property type="entry name" value="4FE4S_MOW_BIS_MGD"/>
    <property type="match status" value="1"/>
</dbReference>
<evidence type="ECO:0000256" key="10">
    <source>
        <dbReference type="ARBA" id="ARBA00023063"/>
    </source>
</evidence>
<evidence type="ECO:0000256" key="3">
    <source>
        <dbReference type="ARBA" id="ARBA00008747"/>
    </source>
</evidence>
<dbReference type="GO" id="GO:0043546">
    <property type="term" value="F:molybdopterin cofactor binding"/>
    <property type="evidence" value="ECO:0007669"/>
    <property type="project" value="InterPro"/>
</dbReference>
<feature type="domain" description="4Fe-4S Mo/W bis-MGD-type" evidence="11">
    <location>
        <begin position="53"/>
        <end position="109"/>
    </location>
</feature>
<dbReference type="InterPro" id="IPR041957">
    <property type="entry name" value="CT_Nitrate-R-NapA-like"/>
</dbReference>
<organism evidence="12 13">
    <name type="scientific">Blastopirellula sediminis</name>
    <dbReference type="NCBI Taxonomy" id="2894196"/>
    <lineage>
        <taxon>Bacteria</taxon>
        <taxon>Pseudomonadati</taxon>
        <taxon>Planctomycetota</taxon>
        <taxon>Planctomycetia</taxon>
        <taxon>Pirellulales</taxon>
        <taxon>Pirellulaceae</taxon>
        <taxon>Blastopirellula</taxon>
    </lineage>
</organism>
<dbReference type="CDD" id="cd02754">
    <property type="entry name" value="MopB_Nitrate-R-NapA-like"/>
    <property type="match status" value="1"/>
</dbReference>
<dbReference type="GO" id="GO:0042128">
    <property type="term" value="P:nitrate assimilation"/>
    <property type="evidence" value="ECO:0007669"/>
    <property type="project" value="UniProtKB-KW"/>
</dbReference>
<dbReference type="InterPro" id="IPR050123">
    <property type="entry name" value="Prok_molybdopt-oxidoreductase"/>
</dbReference>
<keyword evidence="7" id="KW-0560">Oxidoreductase</keyword>
<dbReference type="Pfam" id="PF04879">
    <property type="entry name" value="Molybdop_Fe4S4"/>
    <property type="match status" value="1"/>
</dbReference>
<dbReference type="Gene3D" id="2.20.25.90">
    <property type="entry name" value="ADC-like domains"/>
    <property type="match status" value="1"/>
</dbReference>
<evidence type="ECO:0000256" key="1">
    <source>
        <dbReference type="ARBA" id="ARBA00001942"/>
    </source>
</evidence>
<keyword evidence="8" id="KW-0408">Iron</keyword>
<evidence type="ECO:0000313" key="12">
    <source>
        <dbReference type="EMBL" id="MCC9627047.1"/>
    </source>
</evidence>
<dbReference type="Gene3D" id="2.40.40.20">
    <property type="match status" value="1"/>
</dbReference>
<keyword evidence="10" id="KW-0534">Nitrate assimilation</keyword>
<dbReference type="PANTHER" id="PTHR43105">
    <property type="entry name" value="RESPIRATORY NITRATE REDUCTASE"/>
    <property type="match status" value="1"/>
</dbReference>